<evidence type="ECO:0000313" key="12">
    <source>
        <dbReference type="EMBL" id="WAR44242.1"/>
    </source>
</evidence>
<dbReference type="PANTHER" id="PTHR21666">
    <property type="entry name" value="PEPTIDASE-RELATED"/>
    <property type="match status" value="1"/>
</dbReference>
<dbReference type="Gene3D" id="2.70.70.10">
    <property type="entry name" value="Glucose Permease (Domain IIA)"/>
    <property type="match status" value="1"/>
</dbReference>
<dbReference type="SUPFAM" id="SSF51261">
    <property type="entry name" value="Duplicated hybrid motif"/>
    <property type="match status" value="1"/>
</dbReference>
<dbReference type="Proteomes" id="UP001162780">
    <property type="component" value="Chromosome"/>
</dbReference>
<keyword evidence="7" id="KW-0482">Metalloprotease</keyword>
<name>A0ABY7GG40_9GAMM</name>
<dbReference type="RefSeq" id="WP_255189219.1">
    <property type="nucleotide sequence ID" value="NZ_CP113517.1"/>
</dbReference>
<keyword evidence="4" id="KW-0479">Metal-binding</keyword>
<dbReference type="InterPro" id="IPR050570">
    <property type="entry name" value="Cell_wall_metabolism_enzyme"/>
</dbReference>
<evidence type="ECO:0000259" key="9">
    <source>
        <dbReference type="Pfam" id="PF01551"/>
    </source>
</evidence>
<keyword evidence="6" id="KW-0862">Zinc</keyword>
<sequence length="432" mass="47817">MKNRILKTVLLSTCTVVAASASYGLIPHKNFFEDTRNQEQERLISSKVNQYTNYVAPADPIEEAAFSEDLEHTVKSGENLSTIFSALNLSPEDLHKIIHSNDTGKQFADVLPGQDVVATVDAEGKLEQLTYAKNPFETLVATRHDDGFDVKLFSKKIDYQISSAKATIHSSLFEDGVKAGLSEKIILKLADIFAWDIDFALNLQDGDEFTVVYEKLFVDGKEFDTGEVLSVEFVNQGKTYAAVRFEDNQGHTGYYTPEGNSLRKAFLQTPMDFAKISSHFNLHRKHPILNTIRAHKGVDYSASIGTPVKTTGDGKIVFQGVKNGYGNVVEIQHWQKYSTLYAHLSRFKSGHKVGSAVKQGDVIGYVGKTGLATGPHLHYEFRIAGQHVNPLTAKLPRSLPMDKSLLAKFKAQTQPLMAQLHKAKGGELLAKN</sequence>
<keyword evidence="5" id="KW-0378">Hydrolase</keyword>
<dbReference type="PANTHER" id="PTHR21666:SF288">
    <property type="entry name" value="CELL DIVISION PROTEIN YTFB"/>
    <property type="match status" value="1"/>
</dbReference>
<feature type="chain" id="PRO_5045897625" evidence="8">
    <location>
        <begin position="19"/>
        <end position="432"/>
    </location>
</feature>
<feature type="domain" description="M23ase beta-sheet core" evidence="9">
    <location>
        <begin position="294"/>
        <end position="390"/>
    </location>
</feature>
<evidence type="ECO:0000256" key="5">
    <source>
        <dbReference type="ARBA" id="ARBA00022801"/>
    </source>
</evidence>
<keyword evidence="3" id="KW-0645">Protease</keyword>
<protein>
    <submittedName>
        <fullName evidence="12">Peptidoglycan DD-metalloendopeptidase family protein</fullName>
    </submittedName>
</protein>
<dbReference type="CDD" id="cd12797">
    <property type="entry name" value="M23_peptidase"/>
    <property type="match status" value="1"/>
</dbReference>
<keyword evidence="8" id="KW-0732">Signal</keyword>
<feature type="domain" description="Opacity-associated protein A LysM-like" evidence="10">
    <location>
        <begin position="71"/>
        <end position="147"/>
    </location>
</feature>
<accession>A0ABY7GG40</accession>
<dbReference type="InterPro" id="IPR011055">
    <property type="entry name" value="Dup_hybrid_motif"/>
</dbReference>
<keyword evidence="13" id="KW-1185">Reference proteome</keyword>
<evidence type="ECO:0000256" key="1">
    <source>
        <dbReference type="ARBA" id="ARBA00001947"/>
    </source>
</evidence>
<dbReference type="Pfam" id="PF01551">
    <property type="entry name" value="Peptidase_M23"/>
    <property type="match status" value="1"/>
</dbReference>
<evidence type="ECO:0000256" key="2">
    <source>
        <dbReference type="ARBA" id="ARBA00004196"/>
    </source>
</evidence>
<dbReference type="Pfam" id="PF19425">
    <property type="entry name" value="Csd3_N2"/>
    <property type="match status" value="1"/>
</dbReference>
<feature type="domain" description="Csd3-like second N-terminal" evidence="11">
    <location>
        <begin position="159"/>
        <end position="281"/>
    </location>
</feature>
<reference evidence="12" key="1">
    <citation type="submission" date="2022-11" db="EMBL/GenBank/DDBJ databases">
        <title>Methylomonas rapida sp. nov., Carotenoid-Producing Obligate Methanotrophs with High Growth Characteristics and Biotechnological Potential.</title>
        <authorList>
            <person name="Tikhonova E.N."/>
            <person name="Suleimanov R.Z."/>
            <person name="Miroshnikov K."/>
            <person name="Oshkin I.Y."/>
            <person name="Belova S.E."/>
            <person name="Danilova O.V."/>
            <person name="Ashikhmin A."/>
            <person name="Konopkin A."/>
            <person name="But S.Y."/>
            <person name="Khmelenina V.N."/>
            <person name="Kuznetsov N."/>
            <person name="Pimenov N.V."/>
            <person name="Dedysh S.N."/>
        </authorList>
    </citation>
    <scope>NUCLEOTIDE SEQUENCE</scope>
    <source>
        <strain evidence="12">MP1</strain>
    </source>
</reference>
<evidence type="ECO:0000256" key="4">
    <source>
        <dbReference type="ARBA" id="ARBA00022723"/>
    </source>
</evidence>
<dbReference type="EMBL" id="CP113517">
    <property type="protein sequence ID" value="WAR44242.1"/>
    <property type="molecule type" value="Genomic_DNA"/>
</dbReference>
<evidence type="ECO:0000256" key="3">
    <source>
        <dbReference type="ARBA" id="ARBA00022670"/>
    </source>
</evidence>
<dbReference type="InterPro" id="IPR007340">
    <property type="entry name" value="LysM_Opacity-associatedA"/>
</dbReference>
<dbReference type="InterPro" id="IPR016047">
    <property type="entry name" value="M23ase_b-sheet_dom"/>
</dbReference>
<dbReference type="Pfam" id="PF04225">
    <property type="entry name" value="LysM_OapA"/>
    <property type="match status" value="1"/>
</dbReference>
<feature type="signal peptide" evidence="8">
    <location>
        <begin position="1"/>
        <end position="18"/>
    </location>
</feature>
<gene>
    <name evidence="12" type="ORF">NM686_018020</name>
</gene>
<comment type="subcellular location">
    <subcellularLocation>
        <location evidence="2">Cell envelope</location>
    </subcellularLocation>
</comment>
<evidence type="ECO:0000256" key="8">
    <source>
        <dbReference type="SAM" id="SignalP"/>
    </source>
</evidence>
<evidence type="ECO:0000259" key="10">
    <source>
        <dbReference type="Pfam" id="PF04225"/>
    </source>
</evidence>
<evidence type="ECO:0000256" key="7">
    <source>
        <dbReference type="ARBA" id="ARBA00023049"/>
    </source>
</evidence>
<proteinExistence type="predicted"/>
<dbReference type="InterPro" id="IPR045834">
    <property type="entry name" value="Csd3_N2"/>
</dbReference>
<evidence type="ECO:0000313" key="13">
    <source>
        <dbReference type="Proteomes" id="UP001162780"/>
    </source>
</evidence>
<comment type="cofactor">
    <cofactor evidence="1">
        <name>Zn(2+)</name>
        <dbReference type="ChEBI" id="CHEBI:29105"/>
    </cofactor>
</comment>
<evidence type="ECO:0000259" key="11">
    <source>
        <dbReference type="Pfam" id="PF19425"/>
    </source>
</evidence>
<evidence type="ECO:0000256" key="6">
    <source>
        <dbReference type="ARBA" id="ARBA00022833"/>
    </source>
</evidence>
<organism evidence="12 13">
    <name type="scientific">Methylomonas rapida</name>
    <dbReference type="NCBI Taxonomy" id="2963939"/>
    <lineage>
        <taxon>Bacteria</taxon>
        <taxon>Pseudomonadati</taxon>
        <taxon>Pseudomonadota</taxon>
        <taxon>Gammaproteobacteria</taxon>
        <taxon>Methylococcales</taxon>
        <taxon>Methylococcaceae</taxon>
        <taxon>Methylomonas</taxon>
    </lineage>
</organism>
<dbReference type="Gene3D" id="3.10.450.350">
    <property type="match status" value="2"/>
</dbReference>